<dbReference type="AlphaFoldDB" id="A0A5B9W583"/>
<evidence type="ECO:0000313" key="2">
    <source>
        <dbReference type="EMBL" id="QEH35876.1"/>
    </source>
</evidence>
<feature type="region of interest" description="Disordered" evidence="1">
    <location>
        <begin position="1"/>
        <end position="25"/>
    </location>
</feature>
<evidence type="ECO:0000256" key="1">
    <source>
        <dbReference type="SAM" id="MobiDB-lite"/>
    </source>
</evidence>
<name>A0A5B9W583_9BACT</name>
<dbReference type="PANTHER" id="PTHR33361">
    <property type="entry name" value="GLR0591 PROTEIN"/>
    <property type="match status" value="1"/>
</dbReference>
<evidence type="ECO:0000313" key="3">
    <source>
        <dbReference type="Proteomes" id="UP000324233"/>
    </source>
</evidence>
<dbReference type="Pfam" id="PF05960">
    <property type="entry name" value="DUF885"/>
    <property type="match status" value="1"/>
</dbReference>
<gene>
    <name evidence="2" type="ORF">OJF2_44330</name>
</gene>
<dbReference type="InterPro" id="IPR010281">
    <property type="entry name" value="DUF885"/>
</dbReference>
<sequence>MALVVGYTPSLAPSSSADPGPIGTRAATAADTAGARRYIGRVRRPRGAAARGPIETERIPRPMTSAIRRRPASATAALTLPLMALAMLRSPALADDGPSPSPSPFAKFADAYFASRFAAHPTEGTAVGLHRYDASLDDVSKPRILARIAELKGQLAALVAIRGGGLGFDDEIDAAILEGQVRAELLDLETIRYWEVNPMIYAGLPGGAIDSLMKRDFAPKAERLRLVIAREKAIPAVFDAAKANLTNPPKEFTDLAIRMAKGSVGFFEGSVTMWAKDAAGGDAALLDEFAKANAAVLAAVKGYAAWLESDLKPRSTGKYAIGPELFLAKLKHEEMVELPLADLLARGEAQLEKDHAAFLEVARKIDPNRSPAEVMKALSNDHPTADDLIPSVRRSIDEARRYLVEKRIVTIPSEVRPNIEETPPYARSGSFASMDTPGPYEAKAKEAFYYVTPVEKDWDAKHAEEHLRLYNPPVVAMINVHEAYPGHYLQFLYAPRYPTKTRKLVACGTNAEGWAHYCEQMMVDEGFGGGDPKVRLAQLQEALLRDCRYVVGIKLHTEGWTVEQGAKLMVEKGFQEPANAFEESRRGAYNPTYLYYTFGKLEIQRLRDEYLAKKGGTLRDFHDAFVAQGGLPLPLVRRILFR</sequence>
<evidence type="ECO:0008006" key="4">
    <source>
        <dbReference type="Google" id="ProtNLM"/>
    </source>
</evidence>
<dbReference type="Proteomes" id="UP000324233">
    <property type="component" value="Chromosome"/>
</dbReference>
<dbReference type="EMBL" id="CP042997">
    <property type="protein sequence ID" value="QEH35876.1"/>
    <property type="molecule type" value="Genomic_DNA"/>
</dbReference>
<organism evidence="2 3">
    <name type="scientific">Aquisphaera giovannonii</name>
    <dbReference type="NCBI Taxonomy" id="406548"/>
    <lineage>
        <taxon>Bacteria</taxon>
        <taxon>Pseudomonadati</taxon>
        <taxon>Planctomycetota</taxon>
        <taxon>Planctomycetia</taxon>
        <taxon>Isosphaerales</taxon>
        <taxon>Isosphaeraceae</taxon>
        <taxon>Aquisphaera</taxon>
    </lineage>
</organism>
<protein>
    <recommendedName>
        <fullName evidence="4">DUF885 domain-containing protein</fullName>
    </recommendedName>
</protein>
<dbReference type="KEGG" id="agv:OJF2_44330"/>
<accession>A0A5B9W583</accession>
<reference evidence="2 3" key="1">
    <citation type="submission" date="2019-08" db="EMBL/GenBank/DDBJ databases">
        <title>Deep-cultivation of Planctomycetes and their phenomic and genomic characterization uncovers novel biology.</title>
        <authorList>
            <person name="Wiegand S."/>
            <person name="Jogler M."/>
            <person name="Boedeker C."/>
            <person name="Pinto D."/>
            <person name="Vollmers J."/>
            <person name="Rivas-Marin E."/>
            <person name="Kohn T."/>
            <person name="Peeters S.H."/>
            <person name="Heuer A."/>
            <person name="Rast P."/>
            <person name="Oberbeckmann S."/>
            <person name="Bunk B."/>
            <person name="Jeske O."/>
            <person name="Meyerdierks A."/>
            <person name="Storesund J.E."/>
            <person name="Kallscheuer N."/>
            <person name="Luecker S."/>
            <person name="Lage O.M."/>
            <person name="Pohl T."/>
            <person name="Merkel B.J."/>
            <person name="Hornburger P."/>
            <person name="Mueller R.-W."/>
            <person name="Bruemmer F."/>
            <person name="Labrenz M."/>
            <person name="Spormann A.M."/>
            <person name="Op den Camp H."/>
            <person name="Overmann J."/>
            <person name="Amann R."/>
            <person name="Jetten M.S.M."/>
            <person name="Mascher T."/>
            <person name="Medema M.H."/>
            <person name="Devos D.P."/>
            <person name="Kaster A.-K."/>
            <person name="Ovreas L."/>
            <person name="Rohde M."/>
            <person name="Galperin M.Y."/>
            <person name="Jogler C."/>
        </authorList>
    </citation>
    <scope>NUCLEOTIDE SEQUENCE [LARGE SCALE GENOMIC DNA]</scope>
    <source>
        <strain evidence="2 3">OJF2</strain>
    </source>
</reference>
<dbReference type="PANTHER" id="PTHR33361:SF15">
    <property type="entry name" value="DUF885 FAMILY LIPOPROTEIN"/>
    <property type="match status" value="1"/>
</dbReference>
<keyword evidence="3" id="KW-1185">Reference proteome</keyword>
<proteinExistence type="predicted"/>